<dbReference type="Pfam" id="PF13343">
    <property type="entry name" value="SBP_bac_6"/>
    <property type="match status" value="1"/>
</dbReference>
<comment type="caution">
    <text evidence="2">The sequence shown here is derived from an EMBL/GenBank/DDBJ whole genome shotgun (WGS) entry which is preliminary data.</text>
</comment>
<dbReference type="PANTHER" id="PTHR30006">
    <property type="entry name" value="THIAMINE-BINDING PERIPLASMIC PROTEIN-RELATED"/>
    <property type="match status" value="1"/>
</dbReference>
<reference evidence="2 3" key="1">
    <citation type="submission" date="2024-05" db="EMBL/GenBank/DDBJ databases">
        <authorList>
            <person name="Duchaud E."/>
        </authorList>
    </citation>
    <scope>NUCLEOTIDE SEQUENCE [LARGE SCALE GENOMIC DNA]</scope>
    <source>
        <strain evidence="2">Ena-SAMPLE-TAB-13-05-2024-13:56:06:370-140302</strain>
    </source>
</reference>
<dbReference type="RefSeq" id="WP_348710097.1">
    <property type="nucleotide sequence ID" value="NZ_CAXIXY010000003.1"/>
</dbReference>
<evidence type="ECO:0000313" key="2">
    <source>
        <dbReference type="EMBL" id="CAL2077248.1"/>
    </source>
</evidence>
<dbReference type="PANTHER" id="PTHR30006:SF2">
    <property type="entry name" value="ABC TRANSPORTER SUBSTRATE-BINDING PROTEIN"/>
    <property type="match status" value="1"/>
</dbReference>
<gene>
    <name evidence="2" type="ORF">T190607A01A_10500</name>
</gene>
<keyword evidence="1" id="KW-0732">Signal</keyword>
<dbReference type="Proteomes" id="UP001497416">
    <property type="component" value="Unassembled WGS sequence"/>
</dbReference>
<dbReference type="SUPFAM" id="SSF53850">
    <property type="entry name" value="Periplasmic binding protein-like II"/>
    <property type="match status" value="1"/>
</dbReference>
<sequence>MKYSNTVINVTLFLLMNLNMFSQKVKGSAYVEIESKTLEQLYKEALQEGGEFVLRAGGDKSDQIDYYLDMFKKRFPKLKVTHSVDVSINHAPRYDNARAAGGKQNIPDVIQFQTLHRFTYYTEQGFLDSYKPKNWDKVFPDYKDPHGHWTGLYGVTFSNYVNTDVIPKDKIPRDALDYLDPALKGKVILTYPHDDDAVLYQFWNLKEMYGWEYLQKLVDTKPVWVRGTAMPYVAINKGWYGASFTTFWAFEPIPGMNTKFQFPKKDYFLTWFQAAGIPKEAKHKAAAKLYLNWMLSEEFQGKWLQFPVRRDVEAPAGYKNVHNHNTSPADFHRWLLKRDIVERFRMQMLHLIGPVKGPTPIDIDYNIKPE</sequence>
<accession>A0ABM9NSH1</accession>
<name>A0ABM9NSH1_9FLAO</name>
<protein>
    <recommendedName>
        <fullName evidence="4">ABC-type Fe3+ transport system substrate-binding protein</fullName>
    </recommendedName>
</protein>
<evidence type="ECO:0008006" key="4">
    <source>
        <dbReference type="Google" id="ProtNLM"/>
    </source>
</evidence>
<dbReference type="EMBL" id="CAXIXY010000003">
    <property type="protein sequence ID" value="CAL2077248.1"/>
    <property type="molecule type" value="Genomic_DNA"/>
</dbReference>
<evidence type="ECO:0000256" key="1">
    <source>
        <dbReference type="ARBA" id="ARBA00022729"/>
    </source>
</evidence>
<keyword evidence="3" id="KW-1185">Reference proteome</keyword>
<evidence type="ECO:0000313" key="3">
    <source>
        <dbReference type="Proteomes" id="UP001497416"/>
    </source>
</evidence>
<proteinExistence type="predicted"/>
<organism evidence="2 3">
    <name type="scientific">Tenacibaculum platacis</name>
    <dbReference type="NCBI Taxonomy" id="3137852"/>
    <lineage>
        <taxon>Bacteria</taxon>
        <taxon>Pseudomonadati</taxon>
        <taxon>Bacteroidota</taxon>
        <taxon>Flavobacteriia</taxon>
        <taxon>Flavobacteriales</taxon>
        <taxon>Flavobacteriaceae</taxon>
        <taxon>Tenacibaculum</taxon>
    </lineage>
</organism>
<dbReference type="Gene3D" id="3.40.190.10">
    <property type="entry name" value="Periplasmic binding protein-like II"/>
    <property type="match status" value="2"/>
</dbReference>